<feature type="domain" description="Proline dehydrogenase" evidence="2">
    <location>
        <begin position="2"/>
        <end position="87"/>
    </location>
</feature>
<dbReference type="Pfam" id="PF01619">
    <property type="entry name" value="Pro_dh"/>
    <property type="match status" value="1"/>
</dbReference>
<dbReference type="Proteomes" id="UP000255291">
    <property type="component" value="Unassembled WGS sequence"/>
</dbReference>
<feature type="non-terminal residue" evidence="3">
    <location>
        <position position="1"/>
    </location>
</feature>
<accession>A0ABD7GPJ7</accession>
<organism evidence="3 4">
    <name type="scientific">Enterobacter roggenkampii</name>
    <dbReference type="NCBI Taxonomy" id="1812935"/>
    <lineage>
        <taxon>Bacteria</taxon>
        <taxon>Pseudomonadati</taxon>
        <taxon>Pseudomonadota</taxon>
        <taxon>Gammaproteobacteria</taxon>
        <taxon>Enterobacterales</taxon>
        <taxon>Enterobacteriaceae</taxon>
        <taxon>Enterobacter</taxon>
        <taxon>Enterobacter cloacae complex</taxon>
    </lineage>
</organism>
<evidence type="ECO:0000256" key="1">
    <source>
        <dbReference type="ARBA" id="ARBA00023002"/>
    </source>
</evidence>
<dbReference type="GO" id="GO:0004657">
    <property type="term" value="F:proline dehydrogenase activity"/>
    <property type="evidence" value="ECO:0007669"/>
    <property type="project" value="UniProtKB-ARBA"/>
</dbReference>
<protein>
    <recommendedName>
        <fullName evidence="2">Proline dehydrogenase domain-containing protein</fullName>
    </recommendedName>
</protein>
<dbReference type="InterPro" id="IPR002872">
    <property type="entry name" value="Proline_DH_dom"/>
</dbReference>
<dbReference type="RefSeq" id="WP_133297718.1">
    <property type="nucleotide sequence ID" value="NZ_QRBW01000276.1"/>
</dbReference>
<evidence type="ECO:0000313" key="3">
    <source>
        <dbReference type="EMBL" id="RDT53061.1"/>
    </source>
</evidence>
<dbReference type="AlphaFoldDB" id="A0ABD7GPJ7"/>
<name>A0ABD7GPJ7_9ENTR</name>
<dbReference type="Gene3D" id="3.20.20.220">
    <property type="match status" value="1"/>
</dbReference>
<dbReference type="InterPro" id="IPR029041">
    <property type="entry name" value="FAD-linked_oxidoreductase-like"/>
</dbReference>
<feature type="non-terminal residue" evidence="3">
    <location>
        <position position="89"/>
    </location>
</feature>
<sequence>AIHSIGKASHGRGIYEGPGISIKLSALHPRYSRAQYERVMDELYPRLLSLTLLAKQYDIGLNIDAEEADRLELSLDLLERLCFEPQLTG</sequence>
<dbReference type="SUPFAM" id="SSF51730">
    <property type="entry name" value="FAD-linked oxidoreductase"/>
    <property type="match status" value="1"/>
</dbReference>
<gene>
    <name evidence="3" type="ORF">DXF87_25870</name>
</gene>
<comment type="caution">
    <text evidence="3">The sequence shown here is derived from an EMBL/GenBank/DDBJ whole genome shotgun (WGS) entry which is preliminary data.</text>
</comment>
<keyword evidence="1" id="KW-0560">Oxidoreductase</keyword>
<dbReference type="EMBL" id="QRBW01000276">
    <property type="protein sequence ID" value="RDT53061.1"/>
    <property type="molecule type" value="Genomic_DNA"/>
</dbReference>
<evidence type="ECO:0000313" key="4">
    <source>
        <dbReference type="Proteomes" id="UP000255291"/>
    </source>
</evidence>
<evidence type="ECO:0000259" key="2">
    <source>
        <dbReference type="Pfam" id="PF01619"/>
    </source>
</evidence>
<reference evidence="3 4" key="1">
    <citation type="submission" date="2018-07" db="EMBL/GenBank/DDBJ databases">
        <title>The use of a cohorting ward and systematic surveillance cultures for the control of a Klebsiella pneumoniae carbapenemase (KPC)-producing Enterobacteriaceae outbreak.</title>
        <authorList>
            <person name="Doi Y."/>
        </authorList>
    </citation>
    <scope>NUCLEOTIDE SEQUENCE [LARGE SCALE GENOMIC DNA]</scope>
    <source>
        <strain evidence="3 4">1-RC-17-04017</strain>
    </source>
</reference>
<dbReference type="GO" id="GO:0006562">
    <property type="term" value="P:L-proline catabolic process"/>
    <property type="evidence" value="ECO:0007669"/>
    <property type="project" value="UniProtKB-ARBA"/>
</dbReference>
<proteinExistence type="predicted"/>